<organism evidence="1 2">
    <name type="scientific">Bauhinia variegata</name>
    <name type="common">Purple orchid tree</name>
    <name type="synonym">Phanera variegata</name>
    <dbReference type="NCBI Taxonomy" id="167791"/>
    <lineage>
        <taxon>Eukaryota</taxon>
        <taxon>Viridiplantae</taxon>
        <taxon>Streptophyta</taxon>
        <taxon>Embryophyta</taxon>
        <taxon>Tracheophyta</taxon>
        <taxon>Spermatophyta</taxon>
        <taxon>Magnoliopsida</taxon>
        <taxon>eudicotyledons</taxon>
        <taxon>Gunneridae</taxon>
        <taxon>Pentapetalae</taxon>
        <taxon>rosids</taxon>
        <taxon>fabids</taxon>
        <taxon>Fabales</taxon>
        <taxon>Fabaceae</taxon>
        <taxon>Cercidoideae</taxon>
        <taxon>Cercideae</taxon>
        <taxon>Bauhiniinae</taxon>
        <taxon>Bauhinia</taxon>
    </lineage>
</organism>
<keyword evidence="2" id="KW-1185">Reference proteome</keyword>
<accession>A0ACB9Q830</accession>
<dbReference type="EMBL" id="CM039426">
    <property type="protein sequence ID" value="KAI4356977.1"/>
    <property type="molecule type" value="Genomic_DNA"/>
</dbReference>
<proteinExistence type="predicted"/>
<dbReference type="Proteomes" id="UP000828941">
    <property type="component" value="Chromosome 1"/>
</dbReference>
<evidence type="ECO:0000313" key="2">
    <source>
        <dbReference type="Proteomes" id="UP000828941"/>
    </source>
</evidence>
<comment type="caution">
    <text evidence="1">The sequence shown here is derived from an EMBL/GenBank/DDBJ whole genome shotgun (WGS) entry which is preliminary data.</text>
</comment>
<evidence type="ECO:0000313" key="1">
    <source>
        <dbReference type="EMBL" id="KAI4356977.1"/>
    </source>
</evidence>
<sequence>MENLQKNFQSSFSVIFLILLCLWVPLKAKELIPVGVILDLNSQIGSMANSCISMALHDFYQKNSDYKTRLDLRTRDSNNDIIKAASAAFDLIKNEKVHAIIGPQRSGEARFIMELGRKFQVPIISFSATSPSLSPTLNHFFIRTARDDCSQVKAIACVIEAYGWREVIPIYEDTEYGNGLMPYLNEALEEIDTRVPRRVVIDPHSSETEIFNELNKLKNELGKRLRTRTFVVHMTREQGSKLFSSADKAQMMSEGYAWIVTEGLSAVLRPVKNPIVLDSMQGVLGVRPMVPQGFEKFKRRWKVFTGQESTKSPLTLFGLWAYDTVWALAMAVEKAGLTNSAFQNQNATNNISWYDSGSSLLNQILSTEFQGISGYFNLSKGQLVPSKLEIFNLVGHRERIIGYWNKERGLSRDLVADEKSFSERKLKQPIWPGDTTEQPTKLRIGVPIKRGFHEFMKVENQSPNNDIVKISGFAIDVFLEVVKVLPFPLPYEFVPFMNKSTGEAAGSYDMLKFDVVVGDVTIVANRTKYVDFALPYSESGVSMVVLTKRNDRQNIWIFLKPLSWDLWLTIGAAFVLTNFIIWLLEHPTNTDFHGSREQQLGTILWFSFSTLVFAQNIRWLDQPTKLMDSALPSHKILLWSHIFQGQS</sequence>
<gene>
    <name evidence="1" type="ORF">L6164_000953</name>
</gene>
<protein>
    <submittedName>
        <fullName evidence="1">Uncharacterized protein</fullName>
    </submittedName>
</protein>
<reference evidence="1 2" key="1">
    <citation type="journal article" date="2022" name="DNA Res.">
        <title>Chromosomal-level genome assembly of the orchid tree Bauhinia variegata (Leguminosae; Cercidoideae) supports the allotetraploid origin hypothesis of Bauhinia.</title>
        <authorList>
            <person name="Zhong Y."/>
            <person name="Chen Y."/>
            <person name="Zheng D."/>
            <person name="Pang J."/>
            <person name="Liu Y."/>
            <person name="Luo S."/>
            <person name="Meng S."/>
            <person name="Qian L."/>
            <person name="Wei D."/>
            <person name="Dai S."/>
            <person name="Zhou R."/>
        </authorList>
    </citation>
    <scope>NUCLEOTIDE SEQUENCE [LARGE SCALE GENOMIC DNA]</scope>
    <source>
        <strain evidence="1">BV-YZ2020</strain>
    </source>
</reference>
<name>A0ACB9Q830_BAUVA</name>